<dbReference type="Proteomes" id="UP001597011">
    <property type="component" value="Unassembled WGS sequence"/>
</dbReference>
<dbReference type="RefSeq" id="WP_379941650.1">
    <property type="nucleotide sequence ID" value="NZ_JBHTIB010000012.1"/>
</dbReference>
<dbReference type="EMBL" id="JBHTIB010000012">
    <property type="protein sequence ID" value="MFD0836014.1"/>
    <property type="molecule type" value="Genomic_DNA"/>
</dbReference>
<evidence type="ECO:0000313" key="2">
    <source>
        <dbReference type="Proteomes" id="UP001597011"/>
    </source>
</evidence>
<name>A0ABW3BS94_9FLAO</name>
<sequence>MLVNKRCTYCGKQFQAQTTKTRYCSHACNQKHYKQIAKKERLQETGQVKEVDKIAFVDKIEIVKAREYLSIEDCAILLNVSRSSIKRIIENGELLCFNVLSRVLIARRDIETYCRNELKKPKFKEKKEKPISKKAKHFNKDNYYYMGEILNYYDVSLKSVERHIKTHNIEKVKKGRFSYVLKSDIKKLFGSPLKKQ</sequence>
<gene>
    <name evidence="1" type="ORF">ACFQ0I_09580</name>
</gene>
<protein>
    <submittedName>
        <fullName evidence="1">Helix-turn-helix domain-containing protein</fullName>
    </submittedName>
</protein>
<reference evidence="2" key="1">
    <citation type="journal article" date="2019" name="Int. J. Syst. Evol. Microbiol.">
        <title>The Global Catalogue of Microorganisms (GCM) 10K type strain sequencing project: providing services to taxonomists for standard genome sequencing and annotation.</title>
        <authorList>
            <consortium name="The Broad Institute Genomics Platform"/>
            <consortium name="The Broad Institute Genome Sequencing Center for Infectious Disease"/>
            <person name="Wu L."/>
            <person name="Ma J."/>
        </authorList>
    </citation>
    <scope>NUCLEOTIDE SEQUENCE [LARGE SCALE GENOMIC DNA]</scope>
    <source>
        <strain evidence="2">CCUG 60529</strain>
    </source>
</reference>
<accession>A0ABW3BS94</accession>
<comment type="caution">
    <text evidence="1">The sequence shown here is derived from an EMBL/GenBank/DDBJ whole genome shotgun (WGS) entry which is preliminary data.</text>
</comment>
<keyword evidence="2" id="KW-1185">Reference proteome</keyword>
<organism evidence="1 2">
    <name type="scientific">Mariniflexile aquimaris</name>
    <dbReference type="NCBI Taxonomy" id="881009"/>
    <lineage>
        <taxon>Bacteria</taxon>
        <taxon>Pseudomonadati</taxon>
        <taxon>Bacteroidota</taxon>
        <taxon>Flavobacteriia</taxon>
        <taxon>Flavobacteriales</taxon>
        <taxon>Flavobacteriaceae</taxon>
        <taxon>Mariniflexile</taxon>
    </lineage>
</organism>
<evidence type="ECO:0000313" key="1">
    <source>
        <dbReference type="EMBL" id="MFD0836014.1"/>
    </source>
</evidence>
<proteinExistence type="predicted"/>